<name>A0A3M7RL30_BRAPC</name>
<sequence length="99" mass="11370">MIKKLVFLQILTMALVINAGSVYRHRMPNNGEMYEEKTPLNKIPVKNTPELVQEPIDGTNNVFNIISSIIFDEIFKFSSLNYDEIVPNSLMIHLSIFID</sequence>
<dbReference type="AlphaFoldDB" id="A0A3M7RL30"/>
<proteinExistence type="predicted"/>
<keyword evidence="1" id="KW-0732">Signal</keyword>
<keyword evidence="3" id="KW-1185">Reference proteome</keyword>
<dbReference type="Proteomes" id="UP000276133">
    <property type="component" value="Unassembled WGS sequence"/>
</dbReference>
<reference evidence="2 3" key="1">
    <citation type="journal article" date="2018" name="Sci. Rep.">
        <title>Genomic signatures of local adaptation to the degree of environmental predictability in rotifers.</title>
        <authorList>
            <person name="Franch-Gras L."/>
            <person name="Hahn C."/>
            <person name="Garcia-Roger E.M."/>
            <person name="Carmona M.J."/>
            <person name="Serra M."/>
            <person name="Gomez A."/>
        </authorList>
    </citation>
    <scope>NUCLEOTIDE SEQUENCE [LARGE SCALE GENOMIC DNA]</scope>
    <source>
        <strain evidence="2">HYR1</strain>
    </source>
</reference>
<evidence type="ECO:0000256" key="1">
    <source>
        <dbReference type="SAM" id="SignalP"/>
    </source>
</evidence>
<comment type="caution">
    <text evidence="2">The sequence shown here is derived from an EMBL/GenBank/DDBJ whole genome shotgun (WGS) entry which is preliminary data.</text>
</comment>
<evidence type="ECO:0000313" key="3">
    <source>
        <dbReference type="Proteomes" id="UP000276133"/>
    </source>
</evidence>
<feature type="chain" id="PRO_5018238806" evidence="1">
    <location>
        <begin position="20"/>
        <end position="99"/>
    </location>
</feature>
<accession>A0A3M7RL30</accession>
<feature type="signal peptide" evidence="1">
    <location>
        <begin position="1"/>
        <end position="19"/>
    </location>
</feature>
<gene>
    <name evidence="2" type="ORF">BpHYR1_049254</name>
</gene>
<dbReference type="EMBL" id="REGN01003179">
    <property type="protein sequence ID" value="RNA24035.1"/>
    <property type="molecule type" value="Genomic_DNA"/>
</dbReference>
<evidence type="ECO:0000313" key="2">
    <source>
        <dbReference type="EMBL" id="RNA24035.1"/>
    </source>
</evidence>
<organism evidence="2 3">
    <name type="scientific">Brachionus plicatilis</name>
    <name type="common">Marine rotifer</name>
    <name type="synonym">Brachionus muelleri</name>
    <dbReference type="NCBI Taxonomy" id="10195"/>
    <lineage>
        <taxon>Eukaryota</taxon>
        <taxon>Metazoa</taxon>
        <taxon>Spiralia</taxon>
        <taxon>Gnathifera</taxon>
        <taxon>Rotifera</taxon>
        <taxon>Eurotatoria</taxon>
        <taxon>Monogononta</taxon>
        <taxon>Pseudotrocha</taxon>
        <taxon>Ploima</taxon>
        <taxon>Brachionidae</taxon>
        <taxon>Brachionus</taxon>
    </lineage>
</organism>
<protein>
    <submittedName>
        <fullName evidence="2">Uncharacterized protein</fullName>
    </submittedName>
</protein>